<accession>A0A7J6UMQ6</accession>
<organism evidence="1 2">
    <name type="scientific">Perkinsus olseni</name>
    <name type="common">Perkinsus atlanticus</name>
    <dbReference type="NCBI Taxonomy" id="32597"/>
    <lineage>
        <taxon>Eukaryota</taxon>
        <taxon>Sar</taxon>
        <taxon>Alveolata</taxon>
        <taxon>Perkinsozoa</taxon>
        <taxon>Perkinsea</taxon>
        <taxon>Perkinsida</taxon>
        <taxon>Perkinsidae</taxon>
        <taxon>Perkinsus</taxon>
    </lineage>
</organism>
<keyword evidence="2" id="KW-1185">Reference proteome</keyword>
<dbReference type="AlphaFoldDB" id="A0A7J6UMQ6"/>
<dbReference type="EMBL" id="JABANO010001560">
    <property type="protein sequence ID" value="KAF4758326.1"/>
    <property type="molecule type" value="Genomic_DNA"/>
</dbReference>
<dbReference type="Proteomes" id="UP000553632">
    <property type="component" value="Unassembled WGS sequence"/>
</dbReference>
<feature type="non-terminal residue" evidence="1">
    <location>
        <position position="1"/>
    </location>
</feature>
<reference evidence="1 2" key="1">
    <citation type="submission" date="2020-04" db="EMBL/GenBank/DDBJ databases">
        <title>Perkinsus olseni comparative genomics.</title>
        <authorList>
            <person name="Bogema D.R."/>
        </authorList>
    </citation>
    <scope>NUCLEOTIDE SEQUENCE [LARGE SCALE GENOMIC DNA]</scope>
    <source>
        <strain evidence="1 2">ATCC PRA-207</strain>
    </source>
</reference>
<sequence length="296" mass="33379">MAEGHQKLTNRLVVEHAYAMRKKEKFTQQDVKQAEQEKDVYVQIACSLGSILAQKIFRSMDVKGLKQLAKADVNVFIALMANCHDAEGATPTARIRFAAALFKFAMDMISKEDERHESIVEAAAENDGLRIKLTHARVLLRGVIELLSAEDVHKILHFEETSTGRPAKKAKPKKRARTHPEAYKHVKDRVVRFVKSTSSRAKKNADIEEDQDYYYGMLRLASVWNVSKDAITNLAKRVSVCITLLNGKSDMRRQAEVVSSSLKALNGPLKAMLDLRLEPKYLLPLQDPVLKLIESL</sequence>
<proteinExistence type="predicted"/>
<comment type="caution">
    <text evidence="1">The sequence shown here is derived from an EMBL/GenBank/DDBJ whole genome shotgun (WGS) entry which is preliminary data.</text>
</comment>
<evidence type="ECO:0000313" key="2">
    <source>
        <dbReference type="Proteomes" id="UP000553632"/>
    </source>
</evidence>
<gene>
    <name evidence="1" type="primary">NCAPG2_1</name>
    <name evidence="1" type="ORF">FOZ63_007867</name>
</gene>
<protein>
    <submittedName>
        <fullName evidence="1">Condensin-2 complex subunit G2</fullName>
    </submittedName>
</protein>
<evidence type="ECO:0000313" key="1">
    <source>
        <dbReference type="EMBL" id="KAF4758326.1"/>
    </source>
</evidence>
<name>A0A7J6UMQ6_PEROL</name>